<keyword evidence="4" id="KW-0378">Hydrolase</keyword>
<organism evidence="4 5">
    <name type="scientific">Paraperlucidibaca wandonensis</name>
    <dbReference type="NCBI Taxonomy" id="1268273"/>
    <lineage>
        <taxon>Bacteria</taxon>
        <taxon>Pseudomonadati</taxon>
        <taxon>Pseudomonadota</taxon>
        <taxon>Gammaproteobacteria</taxon>
        <taxon>Moraxellales</taxon>
        <taxon>Moraxellaceae</taxon>
        <taxon>Paraperlucidibaca</taxon>
    </lineage>
</organism>
<accession>A0ABW3HJ81</accession>
<keyword evidence="2" id="KW-0732">Signal</keyword>
<feature type="chain" id="PRO_5047501777" evidence="2">
    <location>
        <begin position="23"/>
        <end position="604"/>
    </location>
</feature>
<dbReference type="EC" id="3.1.-.-" evidence="4"/>
<proteinExistence type="predicted"/>
<dbReference type="InterPro" id="IPR004843">
    <property type="entry name" value="Calcineurin-like_PHP"/>
</dbReference>
<gene>
    <name evidence="4" type="ORF">ACFQ0F_10565</name>
</gene>
<dbReference type="EMBL" id="JBHTIT010000001">
    <property type="protein sequence ID" value="MFD0950826.1"/>
    <property type="molecule type" value="Genomic_DNA"/>
</dbReference>
<dbReference type="PANTHER" id="PTHR43143:SF1">
    <property type="entry name" value="SERINE_THREONINE-PROTEIN PHOSPHATASE CPPED1"/>
    <property type="match status" value="1"/>
</dbReference>
<comment type="caution">
    <text evidence="4">The sequence shown here is derived from an EMBL/GenBank/DDBJ whole genome shotgun (WGS) entry which is preliminary data.</text>
</comment>
<dbReference type="Pfam" id="PF00149">
    <property type="entry name" value="Metallophos"/>
    <property type="match status" value="1"/>
</dbReference>
<sequence>MRLTLLTIALASLLAACGGSNSSSGVTNPPASDTTASANKAANCKAFAPDQFVTRNDITAGSRTADATLMLRFLHYTDDHIIDDEGQTINGLGVSDPIYPLFESAQRLQEEYSDEVLNNMIGHSNDCIKEYPAAFMIVTGDSADLTTLAETRRFIDNLDGTFDQMSAFEKSCVAGLPKGTPTFVIQQTCTRFTGRGVPDSQSPDPDVSDPSFQFTLTRTLRQIVNQLAAQLGRDDNGGTDPSRQTLTQAPGLPQVLRCNGTDAGCENQALKTPWYVAFGNHDGYLRGTLPLGVGINELSFLTTGRRHIVQPREFIQEFFETSSQPVGHGFNFVEAARRDDGDKRNDGYYAFTSGKFRMLVLNTVLDGTDPRLPTDLIRNPLALSDGTIDRAQFNWVKDELDKAYKAKQLVMVFSHHPDLTFAEFGMFAAAVPIEVKAEELNAELASYPNMVAWLAGHTHLHRVRPFAVTSGEDGKLAGTNGEISSSIACKKPGVASDGKPHCRGFWQVETASLIDHPQEQRLIELFDNGNGTGTLRGPVLTHTYERSRKLAEADDRCQFYLLDPNSLQKLSSDGGLDAICSFGLTRQGTPLDRNVELMFRMPTF</sequence>
<dbReference type="Gene3D" id="3.60.21.10">
    <property type="match status" value="1"/>
</dbReference>
<keyword evidence="5" id="KW-1185">Reference proteome</keyword>
<reference evidence="5" key="1">
    <citation type="journal article" date="2019" name="Int. J. Syst. Evol. Microbiol.">
        <title>The Global Catalogue of Microorganisms (GCM) 10K type strain sequencing project: providing services to taxonomists for standard genome sequencing and annotation.</title>
        <authorList>
            <consortium name="The Broad Institute Genomics Platform"/>
            <consortium name="The Broad Institute Genome Sequencing Center for Infectious Disease"/>
            <person name="Wu L."/>
            <person name="Ma J."/>
        </authorList>
    </citation>
    <scope>NUCLEOTIDE SEQUENCE [LARGE SCALE GENOMIC DNA]</scope>
    <source>
        <strain evidence="5">CCUG 63419</strain>
    </source>
</reference>
<dbReference type="RefSeq" id="WP_379071884.1">
    <property type="nucleotide sequence ID" value="NZ_JBHTIT010000001.1"/>
</dbReference>
<dbReference type="PANTHER" id="PTHR43143">
    <property type="entry name" value="METALLOPHOSPHOESTERASE, CALCINEURIN SUPERFAMILY"/>
    <property type="match status" value="1"/>
</dbReference>
<evidence type="ECO:0000259" key="3">
    <source>
        <dbReference type="Pfam" id="PF00149"/>
    </source>
</evidence>
<evidence type="ECO:0000313" key="4">
    <source>
        <dbReference type="EMBL" id="MFD0950826.1"/>
    </source>
</evidence>
<dbReference type="InterPro" id="IPR051918">
    <property type="entry name" value="STPP_CPPED1"/>
</dbReference>
<evidence type="ECO:0000256" key="1">
    <source>
        <dbReference type="SAM" id="MobiDB-lite"/>
    </source>
</evidence>
<feature type="compositionally biased region" description="Polar residues" evidence="1">
    <location>
        <begin position="239"/>
        <end position="248"/>
    </location>
</feature>
<feature type="region of interest" description="Disordered" evidence="1">
    <location>
        <begin position="231"/>
        <end position="251"/>
    </location>
</feature>
<name>A0ABW3HJ81_9GAMM</name>
<dbReference type="SUPFAM" id="SSF56300">
    <property type="entry name" value="Metallo-dependent phosphatases"/>
    <property type="match status" value="1"/>
</dbReference>
<protein>
    <submittedName>
        <fullName evidence="4">Metallophosphoesterase family protein</fullName>
        <ecNumber evidence="4">3.1.-.-</ecNumber>
    </submittedName>
</protein>
<dbReference type="PROSITE" id="PS51257">
    <property type="entry name" value="PROKAR_LIPOPROTEIN"/>
    <property type="match status" value="1"/>
</dbReference>
<evidence type="ECO:0000313" key="5">
    <source>
        <dbReference type="Proteomes" id="UP001597044"/>
    </source>
</evidence>
<feature type="signal peptide" evidence="2">
    <location>
        <begin position="1"/>
        <end position="22"/>
    </location>
</feature>
<evidence type="ECO:0000256" key="2">
    <source>
        <dbReference type="SAM" id="SignalP"/>
    </source>
</evidence>
<feature type="domain" description="Calcineurin-like phosphoesterase" evidence="3">
    <location>
        <begin position="270"/>
        <end position="459"/>
    </location>
</feature>
<dbReference type="Proteomes" id="UP001597044">
    <property type="component" value="Unassembled WGS sequence"/>
</dbReference>
<dbReference type="GO" id="GO:0016787">
    <property type="term" value="F:hydrolase activity"/>
    <property type="evidence" value="ECO:0007669"/>
    <property type="project" value="UniProtKB-KW"/>
</dbReference>
<dbReference type="InterPro" id="IPR029052">
    <property type="entry name" value="Metallo-depent_PP-like"/>
</dbReference>